<dbReference type="EMBL" id="AP008230">
    <property type="protein sequence ID" value="BAE86440.1"/>
    <property type="molecule type" value="Genomic_DNA"/>
</dbReference>
<sequence length="267" mass="28285">MGNMGADLFEMSWVQSIILFFVYLAWALYVTGLVVSAFECGIEYQSGRGSIKDAAMNAIKGFMAVGLFSVVPVELYKLSISLQSSLTDGISGFDTDIGTVASNIISDLSAAGSLENASSTNVFGFGAVTSPIMILFVLILMGYAVIKVFFANLKRGGILLIQIAVGSLYMFSVPRGYLDGFVSWCKQIVGLCLTAFLQSTILIAGLMVVKEHALLGLGLMLSAGEIPRIAEAFGLDTSTKTNLMSAAYTAQTAVNMTRTVVKAVGAK</sequence>
<protein>
    <recommendedName>
        <fullName evidence="4">TrbL/VirB6 plasmid conjugal transfer protein</fullName>
    </recommendedName>
</protein>
<evidence type="ECO:0000313" key="3">
    <source>
        <dbReference type="Proteomes" id="UP000001946"/>
    </source>
</evidence>
<feature type="transmembrane region" description="Helical" evidence="1">
    <location>
        <begin position="122"/>
        <end position="146"/>
    </location>
</feature>
<feature type="transmembrane region" description="Helical" evidence="1">
    <location>
        <begin position="12"/>
        <end position="38"/>
    </location>
</feature>
<dbReference type="Pfam" id="PF19511">
    <property type="entry name" value="TrbL_5"/>
    <property type="match status" value="1"/>
</dbReference>
<name>Q24NF2_DESHY</name>
<keyword evidence="1" id="KW-0812">Transmembrane</keyword>
<organism evidence="2 3">
    <name type="scientific">Desulfitobacterium hafniense (strain Y51)</name>
    <dbReference type="NCBI Taxonomy" id="138119"/>
    <lineage>
        <taxon>Bacteria</taxon>
        <taxon>Bacillati</taxon>
        <taxon>Bacillota</taxon>
        <taxon>Clostridia</taxon>
        <taxon>Eubacteriales</taxon>
        <taxon>Desulfitobacteriaceae</taxon>
        <taxon>Desulfitobacterium</taxon>
    </lineage>
</organism>
<reference evidence="2 3" key="1">
    <citation type="journal article" date="2006" name="J. Bacteriol.">
        <title>Complete genome sequence of the dehalorespiring bacterium Desulfitobacterium hafniense Y51 and comparison with Dehalococcoides ethenogenes 195.</title>
        <authorList>
            <person name="Nonaka H."/>
            <person name="Keresztes G."/>
            <person name="Shinoda Y."/>
            <person name="Ikenaga Y."/>
            <person name="Abe M."/>
            <person name="Naito K."/>
            <person name="Inatomi K."/>
            <person name="Furukawa K."/>
            <person name="Inui M."/>
            <person name="Yukawa H."/>
        </authorList>
    </citation>
    <scope>NUCLEOTIDE SEQUENCE [LARGE SCALE GENOMIC DNA]</scope>
    <source>
        <strain evidence="2 3">Y51</strain>
    </source>
</reference>
<dbReference type="Proteomes" id="UP000001946">
    <property type="component" value="Chromosome"/>
</dbReference>
<gene>
    <name evidence="2" type="ordered locus">DSY4651</name>
</gene>
<dbReference type="HOGENOM" id="CLU_080674_0_0_9"/>
<dbReference type="eggNOG" id="ENOG502Z87R">
    <property type="taxonomic scope" value="Bacteria"/>
</dbReference>
<keyword evidence="3" id="KW-1185">Reference proteome</keyword>
<dbReference type="STRING" id="138119.DSY4651"/>
<dbReference type="AlphaFoldDB" id="Q24NF2"/>
<feature type="transmembrane region" description="Helical" evidence="1">
    <location>
        <begin position="188"/>
        <end position="209"/>
    </location>
</feature>
<keyword evidence="1" id="KW-0472">Membrane</keyword>
<proteinExistence type="predicted"/>
<evidence type="ECO:0008006" key="4">
    <source>
        <dbReference type="Google" id="ProtNLM"/>
    </source>
</evidence>
<evidence type="ECO:0000313" key="2">
    <source>
        <dbReference type="EMBL" id="BAE86440.1"/>
    </source>
</evidence>
<dbReference type="KEGG" id="dsy:DSY4651"/>
<evidence type="ECO:0000256" key="1">
    <source>
        <dbReference type="SAM" id="Phobius"/>
    </source>
</evidence>
<feature type="transmembrane region" description="Helical" evidence="1">
    <location>
        <begin position="58"/>
        <end position="76"/>
    </location>
</feature>
<keyword evidence="1" id="KW-1133">Transmembrane helix</keyword>
<accession>Q24NF2</accession>
<feature type="transmembrane region" description="Helical" evidence="1">
    <location>
        <begin position="158"/>
        <end position="176"/>
    </location>
</feature>
<dbReference type="InterPro" id="IPR046108">
    <property type="entry name" value="TrbL_5"/>
</dbReference>